<evidence type="ECO:0000256" key="5">
    <source>
        <dbReference type="ARBA" id="ARBA00023136"/>
    </source>
</evidence>
<keyword evidence="11" id="KW-1185">Reference proteome</keyword>
<keyword evidence="3 8" id="KW-1133">Transmembrane helix</keyword>
<feature type="transmembrane region" description="Helical" evidence="8">
    <location>
        <begin position="29"/>
        <end position="54"/>
    </location>
</feature>
<feature type="transmembrane region" description="Helical" evidence="8">
    <location>
        <begin position="162"/>
        <end position="186"/>
    </location>
</feature>
<dbReference type="Pfam" id="PF00001">
    <property type="entry name" value="7tm_1"/>
    <property type="match status" value="1"/>
</dbReference>
<dbReference type="GO" id="GO:0016020">
    <property type="term" value="C:membrane"/>
    <property type="evidence" value="ECO:0007669"/>
    <property type="project" value="UniProtKB-SubCell"/>
</dbReference>
<evidence type="ECO:0000313" key="11">
    <source>
        <dbReference type="Proteomes" id="UP001626550"/>
    </source>
</evidence>
<evidence type="ECO:0000259" key="9">
    <source>
        <dbReference type="PROSITE" id="PS50262"/>
    </source>
</evidence>
<dbReference type="PRINTS" id="PR00237">
    <property type="entry name" value="GPCRRHODOPSN"/>
</dbReference>
<sequence>MHDMISELENLPHPELISTLDNLELPISIFLGVISLFGSIGNILVIFQFGNLSFDCCHQSFRRSQDEKPGLCKRAIMVFFRQKVTAMNPEQGDKTVNRSSKTSRKSWKMVSSTNIFIILLAVNDLVICALIIPSTIFINVLLYEADPYGIFCKLETALNGSLLSVSMMLLLLIAIERTLVICFMPYKRLPKKWIIVILLFTYCVWSIDAAIMACSRKSTLRKRCSFYENFLFFDERTFSYYQIAKLSFFFVAMLGVILLYLVILLFICNLDFKWRMYNRSVYDMHAKTKQ</sequence>
<dbReference type="InterPro" id="IPR017452">
    <property type="entry name" value="GPCR_Rhodpsn_7TM"/>
</dbReference>
<dbReference type="SUPFAM" id="SSF81321">
    <property type="entry name" value="Family A G protein-coupled receptor-like"/>
    <property type="match status" value="1"/>
</dbReference>
<dbReference type="InterPro" id="IPR000276">
    <property type="entry name" value="GPCR_Rhodpsn"/>
</dbReference>
<dbReference type="CDD" id="cd00637">
    <property type="entry name" value="7tm_classA_rhodopsin-like"/>
    <property type="match status" value="1"/>
</dbReference>
<keyword evidence="2 8" id="KW-0812">Transmembrane</keyword>
<keyword evidence="6" id="KW-0675">Receptor</keyword>
<comment type="subcellular location">
    <subcellularLocation>
        <location evidence="1">Membrane</location>
        <topology evidence="1">Multi-pass membrane protein</topology>
    </subcellularLocation>
</comment>
<evidence type="ECO:0000256" key="3">
    <source>
        <dbReference type="ARBA" id="ARBA00022989"/>
    </source>
</evidence>
<dbReference type="EMBL" id="JBJKFK010007275">
    <property type="protein sequence ID" value="KAL3307469.1"/>
    <property type="molecule type" value="Genomic_DNA"/>
</dbReference>
<accession>A0ABD2PJ72</accession>
<feature type="transmembrane region" description="Helical" evidence="8">
    <location>
        <begin position="193"/>
        <end position="213"/>
    </location>
</feature>
<protein>
    <recommendedName>
        <fullName evidence="9">G-protein coupled receptors family 1 profile domain-containing protein</fullName>
    </recommendedName>
</protein>
<feature type="transmembrane region" description="Helical" evidence="8">
    <location>
        <begin position="246"/>
        <end position="270"/>
    </location>
</feature>
<dbReference type="GO" id="GO:0004930">
    <property type="term" value="F:G protein-coupled receptor activity"/>
    <property type="evidence" value="ECO:0007669"/>
    <property type="project" value="UniProtKB-KW"/>
</dbReference>
<comment type="caution">
    <text evidence="10">The sequence shown here is derived from an EMBL/GenBank/DDBJ whole genome shotgun (WGS) entry which is preliminary data.</text>
</comment>
<evidence type="ECO:0000256" key="2">
    <source>
        <dbReference type="ARBA" id="ARBA00022692"/>
    </source>
</evidence>
<gene>
    <name evidence="10" type="ORF">Ciccas_014014</name>
</gene>
<keyword evidence="7" id="KW-0807">Transducer</keyword>
<feature type="transmembrane region" description="Helical" evidence="8">
    <location>
        <begin position="115"/>
        <end position="142"/>
    </location>
</feature>
<dbReference type="PANTHER" id="PTHR24240">
    <property type="entry name" value="OPSIN"/>
    <property type="match status" value="1"/>
</dbReference>
<evidence type="ECO:0000256" key="6">
    <source>
        <dbReference type="ARBA" id="ARBA00023170"/>
    </source>
</evidence>
<evidence type="ECO:0000256" key="4">
    <source>
        <dbReference type="ARBA" id="ARBA00023040"/>
    </source>
</evidence>
<dbReference type="InterPro" id="IPR050125">
    <property type="entry name" value="GPCR_opsins"/>
</dbReference>
<keyword evidence="5 8" id="KW-0472">Membrane</keyword>
<organism evidence="10 11">
    <name type="scientific">Cichlidogyrus casuarinus</name>
    <dbReference type="NCBI Taxonomy" id="1844966"/>
    <lineage>
        <taxon>Eukaryota</taxon>
        <taxon>Metazoa</taxon>
        <taxon>Spiralia</taxon>
        <taxon>Lophotrochozoa</taxon>
        <taxon>Platyhelminthes</taxon>
        <taxon>Monogenea</taxon>
        <taxon>Monopisthocotylea</taxon>
        <taxon>Dactylogyridea</taxon>
        <taxon>Ancyrocephalidae</taxon>
        <taxon>Cichlidogyrus</taxon>
    </lineage>
</organism>
<evidence type="ECO:0000256" key="8">
    <source>
        <dbReference type="SAM" id="Phobius"/>
    </source>
</evidence>
<dbReference type="Gene3D" id="1.20.1070.10">
    <property type="entry name" value="Rhodopsin 7-helix transmembrane proteins"/>
    <property type="match status" value="1"/>
</dbReference>
<evidence type="ECO:0000313" key="10">
    <source>
        <dbReference type="EMBL" id="KAL3307469.1"/>
    </source>
</evidence>
<dbReference type="AlphaFoldDB" id="A0ABD2PJ72"/>
<dbReference type="Proteomes" id="UP001626550">
    <property type="component" value="Unassembled WGS sequence"/>
</dbReference>
<dbReference type="PROSITE" id="PS50262">
    <property type="entry name" value="G_PROTEIN_RECEP_F1_2"/>
    <property type="match status" value="1"/>
</dbReference>
<proteinExistence type="predicted"/>
<name>A0ABD2PJ72_9PLAT</name>
<evidence type="ECO:0000256" key="7">
    <source>
        <dbReference type="ARBA" id="ARBA00023224"/>
    </source>
</evidence>
<evidence type="ECO:0000256" key="1">
    <source>
        <dbReference type="ARBA" id="ARBA00004141"/>
    </source>
</evidence>
<reference evidence="10 11" key="1">
    <citation type="submission" date="2024-11" db="EMBL/GenBank/DDBJ databases">
        <title>Adaptive evolution of stress response genes in parasites aligns with host niche diversity.</title>
        <authorList>
            <person name="Hahn C."/>
            <person name="Resl P."/>
        </authorList>
    </citation>
    <scope>NUCLEOTIDE SEQUENCE [LARGE SCALE GENOMIC DNA]</scope>
    <source>
        <strain evidence="10">EGGRZ-B1_66</strain>
        <tissue evidence="10">Body</tissue>
    </source>
</reference>
<keyword evidence="4" id="KW-0297">G-protein coupled receptor</keyword>
<feature type="non-terminal residue" evidence="10">
    <location>
        <position position="290"/>
    </location>
</feature>
<feature type="domain" description="G-protein coupled receptors family 1 profile" evidence="9">
    <location>
        <begin position="92"/>
        <end position="290"/>
    </location>
</feature>